<feature type="transmembrane region" description="Helical" evidence="1">
    <location>
        <begin position="153"/>
        <end position="171"/>
    </location>
</feature>
<feature type="transmembrane region" description="Helical" evidence="1">
    <location>
        <begin position="49"/>
        <end position="68"/>
    </location>
</feature>
<protein>
    <submittedName>
        <fullName evidence="2">Uncharacterized protein</fullName>
    </submittedName>
</protein>
<proteinExistence type="predicted"/>
<name>A0A1U9KA80_9BACL</name>
<dbReference type="AlphaFoldDB" id="A0A1U9KA80"/>
<dbReference type="EMBL" id="CP019699">
    <property type="protein sequence ID" value="AQS56940.1"/>
    <property type="molecule type" value="Genomic_DNA"/>
</dbReference>
<keyword evidence="1" id="KW-1133">Transmembrane helix</keyword>
<keyword evidence="1" id="KW-0812">Transmembrane</keyword>
<feature type="transmembrane region" description="Helical" evidence="1">
    <location>
        <begin position="6"/>
        <end position="29"/>
    </location>
</feature>
<accession>A0A1U9KA80</accession>
<dbReference type="STRING" id="1471761.B0W44_15475"/>
<feature type="transmembrane region" description="Helical" evidence="1">
    <location>
        <begin position="183"/>
        <end position="201"/>
    </location>
</feature>
<dbReference type="RefSeq" id="WP_077720808.1">
    <property type="nucleotide sequence ID" value="NZ_CP019699.1"/>
</dbReference>
<evidence type="ECO:0000256" key="1">
    <source>
        <dbReference type="SAM" id="Phobius"/>
    </source>
</evidence>
<feature type="transmembrane region" description="Helical" evidence="1">
    <location>
        <begin position="80"/>
        <end position="101"/>
    </location>
</feature>
<dbReference type="KEGG" id="ntr:B0W44_15475"/>
<reference evidence="2 3" key="1">
    <citation type="journal article" date="2015" name="Int. J. Syst. Evol. Microbiol.">
        <title>Novibacillus thermophilus gen. nov., sp. nov., a Gram-staining-negative and moderately thermophilic member of the family Thermoactinomycetaceae.</title>
        <authorList>
            <person name="Yang G."/>
            <person name="Chen J."/>
            <person name="Zhou S."/>
        </authorList>
    </citation>
    <scope>NUCLEOTIDE SEQUENCE [LARGE SCALE GENOMIC DNA]</scope>
    <source>
        <strain evidence="2 3">SG-1</strain>
    </source>
</reference>
<sequence length="241" mass="27092">MFDPIIISIGPLFLPLPLIVAVCSLFFSVWLAEKLSPEHKHVRRTVSEWLPTAILIALLVYKFAPALFDLKEVWRNPAMLLYMSGTDTSVLLASFLTISWLTWKTVKSPSPWATADVIAVSALLTVFVYNVLIKDLGETTSVWWGWNSGEYRYHPLHVYRAVLLLPLLVWVFCKWKRLQSGRVFGLGALVTGIVYTLASFADYQTGRLVFGLATGQWIGVSLAIKGWIFSVIRDRKKSGTG</sequence>
<keyword evidence="3" id="KW-1185">Reference proteome</keyword>
<evidence type="ECO:0000313" key="2">
    <source>
        <dbReference type="EMBL" id="AQS56940.1"/>
    </source>
</evidence>
<feature type="transmembrane region" description="Helical" evidence="1">
    <location>
        <begin position="207"/>
        <end position="228"/>
    </location>
</feature>
<gene>
    <name evidence="2" type="ORF">B0W44_15475</name>
</gene>
<dbReference type="Proteomes" id="UP000188603">
    <property type="component" value="Chromosome"/>
</dbReference>
<evidence type="ECO:0000313" key="3">
    <source>
        <dbReference type="Proteomes" id="UP000188603"/>
    </source>
</evidence>
<dbReference type="OrthoDB" id="1796359at2"/>
<organism evidence="2 3">
    <name type="scientific">Novibacillus thermophilus</name>
    <dbReference type="NCBI Taxonomy" id="1471761"/>
    <lineage>
        <taxon>Bacteria</taxon>
        <taxon>Bacillati</taxon>
        <taxon>Bacillota</taxon>
        <taxon>Bacilli</taxon>
        <taxon>Bacillales</taxon>
        <taxon>Thermoactinomycetaceae</taxon>
        <taxon>Novibacillus</taxon>
    </lineage>
</organism>
<feature type="transmembrane region" description="Helical" evidence="1">
    <location>
        <begin position="113"/>
        <end position="133"/>
    </location>
</feature>
<keyword evidence="1" id="KW-0472">Membrane</keyword>